<dbReference type="AlphaFoldDB" id="A0A4Q4T220"/>
<comment type="caution">
    <text evidence="4">The sequence shown here is derived from an EMBL/GenBank/DDBJ whole genome shotgun (WGS) entry which is preliminary data.</text>
</comment>
<dbReference type="PANTHER" id="PTHR37984:SF15">
    <property type="entry name" value="INTEGRASE CATALYTIC DOMAIN-CONTAINING PROTEIN"/>
    <property type="match status" value="1"/>
</dbReference>
<evidence type="ECO:0000313" key="4">
    <source>
        <dbReference type="EMBL" id="RYO95100.1"/>
    </source>
</evidence>
<organism evidence="4 5">
    <name type="scientific">Monosporascus ibericus</name>
    <dbReference type="NCBI Taxonomy" id="155417"/>
    <lineage>
        <taxon>Eukaryota</taxon>
        <taxon>Fungi</taxon>
        <taxon>Dikarya</taxon>
        <taxon>Ascomycota</taxon>
        <taxon>Pezizomycotina</taxon>
        <taxon>Sordariomycetes</taxon>
        <taxon>Xylariomycetidae</taxon>
        <taxon>Xylariales</taxon>
        <taxon>Xylariales incertae sedis</taxon>
        <taxon>Monosporascus</taxon>
    </lineage>
</organism>
<dbReference type="Gene3D" id="3.30.420.10">
    <property type="entry name" value="Ribonuclease H-like superfamily/Ribonuclease H"/>
    <property type="match status" value="1"/>
</dbReference>
<dbReference type="InterPro" id="IPR001584">
    <property type="entry name" value="Integrase_cat-core"/>
</dbReference>
<dbReference type="InterPro" id="IPR056924">
    <property type="entry name" value="SH3_Tf2-1"/>
</dbReference>
<dbReference type="PANTHER" id="PTHR37984">
    <property type="entry name" value="PROTEIN CBG26694"/>
    <property type="match status" value="1"/>
</dbReference>
<protein>
    <recommendedName>
        <fullName evidence="3">Integrase catalytic domain-containing protein</fullName>
    </recommendedName>
</protein>
<dbReference type="PROSITE" id="PS50994">
    <property type="entry name" value="INTEGRASE"/>
    <property type="match status" value="1"/>
</dbReference>
<dbReference type="EMBL" id="QJNU01000557">
    <property type="protein sequence ID" value="RYO95100.1"/>
    <property type="molecule type" value="Genomic_DNA"/>
</dbReference>
<reference evidence="4 5" key="1">
    <citation type="submission" date="2018-06" db="EMBL/GenBank/DDBJ databases">
        <title>Complete Genomes of Monosporascus.</title>
        <authorList>
            <person name="Robinson A.J."/>
            <person name="Natvig D.O."/>
        </authorList>
    </citation>
    <scope>NUCLEOTIDE SEQUENCE [LARGE SCALE GENOMIC DNA]</scope>
    <source>
        <strain evidence="4 5">CBS 110550</strain>
    </source>
</reference>
<name>A0A4Q4T220_9PEZI</name>
<dbReference type="Proteomes" id="UP000293360">
    <property type="component" value="Unassembled WGS sequence"/>
</dbReference>
<dbReference type="GO" id="GO:0015074">
    <property type="term" value="P:DNA integration"/>
    <property type="evidence" value="ECO:0007669"/>
    <property type="project" value="InterPro"/>
</dbReference>
<accession>A0A4Q4T220</accession>
<evidence type="ECO:0000256" key="2">
    <source>
        <dbReference type="SAM" id="Coils"/>
    </source>
</evidence>
<evidence type="ECO:0000313" key="5">
    <source>
        <dbReference type="Proteomes" id="UP000293360"/>
    </source>
</evidence>
<dbReference type="Pfam" id="PF24626">
    <property type="entry name" value="SH3_Tf2-1"/>
    <property type="match status" value="1"/>
</dbReference>
<dbReference type="InterPro" id="IPR036397">
    <property type="entry name" value="RNaseH_sf"/>
</dbReference>
<evidence type="ECO:0000256" key="1">
    <source>
        <dbReference type="ARBA" id="ARBA00022884"/>
    </source>
</evidence>
<sequence length="284" mass="32219">MRHFAPVTDMSAETLANAFISDVYRLHGTPATIISDRGTQFVSTFWKELSRRLGVTLRTSTAYHPQTDGQTEVVNAAMEQYLRGYCSFYQDDWVDWLPLAEFANNNHVSETIGVSPFFANYGFHPSMGTEPLRPSDAPKTSTQQEEFNKATYHADRLERVLERVKALMAESQDRYMEQANRHRSDAGTFSEGERVWVNTRYIKSGRPSDKLNDKWIGPFAVTKVYPRAVAVQLPTHYKLFPVFHTSLIQRHRPGLPGQGDINAEWDARAEGAIVTTGKGQEEVE</sequence>
<feature type="domain" description="Integrase catalytic" evidence="3">
    <location>
        <begin position="1"/>
        <end position="139"/>
    </location>
</feature>
<keyword evidence="1" id="KW-0694">RNA-binding</keyword>
<dbReference type="SUPFAM" id="SSF53098">
    <property type="entry name" value="Ribonuclease H-like"/>
    <property type="match status" value="1"/>
</dbReference>
<gene>
    <name evidence="4" type="ORF">DL764_007750</name>
</gene>
<dbReference type="GO" id="GO:0003723">
    <property type="term" value="F:RNA binding"/>
    <property type="evidence" value="ECO:0007669"/>
    <property type="project" value="UniProtKB-KW"/>
</dbReference>
<feature type="coiled-coil region" evidence="2">
    <location>
        <begin position="154"/>
        <end position="181"/>
    </location>
</feature>
<dbReference type="InterPro" id="IPR050951">
    <property type="entry name" value="Retrovirus_Pol_polyprotein"/>
</dbReference>
<dbReference type="STRING" id="155417.A0A4Q4T220"/>
<keyword evidence="2" id="KW-0175">Coiled coil</keyword>
<dbReference type="OrthoDB" id="4729352at2759"/>
<keyword evidence="5" id="KW-1185">Reference proteome</keyword>
<proteinExistence type="predicted"/>
<dbReference type="GO" id="GO:0005634">
    <property type="term" value="C:nucleus"/>
    <property type="evidence" value="ECO:0007669"/>
    <property type="project" value="UniProtKB-ARBA"/>
</dbReference>
<evidence type="ECO:0000259" key="3">
    <source>
        <dbReference type="PROSITE" id="PS50994"/>
    </source>
</evidence>
<dbReference type="InterPro" id="IPR012337">
    <property type="entry name" value="RNaseH-like_sf"/>
</dbReference>